<proteinExistence type="predicted"/>
<feature type="domain" description="Eukaryotic glycogen debranching enzyme N-terminal" evidence="3">
    <location>
        <begin position="36"/>
        <end position="118"/>
    </location>
</feature>
<gene>
    <name evidence="6" type="ORF">BDK51DRAFT_51552</name>
</gene>
<feature type="domain" description="Glycogen debranching enzyme C-terminal" evidence="2">
    <location>
        <begin position="1251"/>
        <end position="1667"/>
    </location>
</feature>
<dbReference type="GO" id="GO:0005980">
    <property type="term" value="P:glycogen catabolic process"/>
    <property type="evidence" value="ECO:0007669"/>
    <property type="project" value="InterPro"/>
</dbReference>
<dbReference type="InterPro" id="IPR017853">
    <property type="entry name" value="GH"/>
</dbReference>
<dbReference type="GO" id="GO:0004134">
    <property type="term" value="F:4-alpha-glucanotransferase activity"/>
    <property type="evidence" value="ECO:0007669"/>
    <property type="project" value="InterPro"/>
</dbReference>
<evidence type="ECO:0000259" key="4">
    <source>
        <dbReference type="Pfam" id="PF14701"/>
    </source>
</evidence>
<dbReference type="Pfam" id="PF14702">
    <property type="entry name" value="hGDE_central"/>
    <property type="match status" value="2"/>
</dbReference>
<evidence type="ECO:0000259" key="5">
    <source>
        <dbReference type="Pfam" id="PF14702"/>
    </source>
</evidence>
<name>A0A4P9WDL2_9FUNG</name>
<accession>A0A4P9WDL2</accession>
<sequence length="1675" mass="185769">MPVVFALRLEDDGSPDSKKKYVRLPPPVKSRPYLFRLVITAGSLASRDAKLYTNYPEAGFFNDGIADATCQISVEKPGVFEYYVEYTADADPADSSSTSRRVRAPVNGAFIIEPFLSLRDDSISEPSTATSSKILLPLDGITILTVIPKWMPTLSGWPDHFASFAETGYNMVHFAPLNVRGSSNSPYSIYDQLAISDDLFDTPGLKETEKERLLAEELKRIEEENGILSITDVVWNHTACNSEWLSEHPESGYNLKTAPHLRSAYELDEALMRFSDEIVTVHKKSPIVRTDAELDQIIDIFKSTVLPSVKLWEFYIVDVPASVTAIRTAYLAPRDSTASSASPFREIYLGSMSKKERADLLHSHALVSREDGTRFAKSLALAPTVAFLDKLAADIGNSNVDHVIGIYEEILSEINLNNYREHDDDVRTIIEQVHNRAKYLRVAEHGPKLGPISRSDPIVDTYFTRLPQNEVTKNRHPDELMLANNGWIWNADPLLNFAGPGSKAYLRREVIAWGDCTKLRYGDRPEDNPWLWSHQIEYTRKMARLFHGFRIDNCHSTPIHVAAHLLDEARAVRPDLYVFAELFTGSEDKDITFVAKLGINSLIREAMNAWDAHELSRLAHRFGGEPVELFPLDILGHEINSNLFTPVRADEELIVNVQGSTPHALFMDCTHDNETPHQRRTAADTLPNAAVVAMANCAVGSVKGYDEIVPELLNVVTETRKYRVPAVEEGIIHGKPILSASTLYGLHARMAREGYTEIHVNQEHDFISIHRVHPITHDGYLLIARTAFKNGAGKDGKLFAIWCFTELSDQASINTKYGLVLASSVHSPIVLLNQAVHVIESAGLKVHTPPYPSEYLCPIEHSETDQPECILPHLPINMYHRAQSEFPDSPDSKRIRVGKPSTGTIEGLPAVLGHSNVLTTRARSRIEDINDGGDCQTVIEIVPERFEPGGIVLYRTWVVGSGVEDDAVIPRSSDGNSTAISIPVPNGPNPGPAAPGPLKALWDLMGLDRKNAGIEMMVRLGWDILGANHLWYASDRASWPPGLWDAVQECGMLEINAALYRSEDEERDVIGEGAYNVPGHVALPYCGLQGFVSALQPIARGNDLGHPIFDNLRKGPWMADYTVSRLKKYAELLPALAPLRDWLSARLSLLRKISPSFVPKYFTLIIFCAYHGLRYRAVTLARTTSPPTLAGFLAPASKHRNISSLRAFAQACAMTTYQLHGRVASTGLFPGKYPLGPVGLGPGPDGHGGERDACLAAGLTHFATHHMRCWGRDVFISLRGLMLLPGHLAAARAHILAFGSTLRHGLIPNLLDQGMWPRYNARDASWFWIMSVIDYCRVAPEGLAFLGTTVARRFVSPPEFHPDSPPSPHTPDVAVEPTHPASYSQTSTVAGLIYEILARHAQGISFRENNAGPNLDHAMRSEGFDVTAYARWTGPSPGLIYGGSRFNCGTWMDKMGDSDKAGTKGLPATPRDGAAVEINGMLGAVLGWVVADALINAREFWKWEAVYVRDADGKDKPIKFVEWKTMVHRSFERTFYIPTDITLDLNYSVDRPDLVNRRGIYKDTVGSSLEYADYQLRPNFCIAMAMAPELFDPAHARAALEVVKEVLLGPLGMKTLDPSDWSYRGVYDNANDGTDPSVAHGYNYHQGPEWVWVTGFFLRAYLHFNTRAEGHDPAK</sequence>
<dbReference type="CDD" id="cd11327">
    <property type="entry name" value="AmyAc_Glg_debranch_2"/>
    <property type="match status" value="1"/>
</dbReference>
<dbReference type="InterPro" id="IPR032790">
    <property type="entry name" value="GDE_C"/>
</dbReference>
<dbReference type="Pfam" id="PF14699">
    <property type="entry name" value="hGDE_N"/>
    <property type="match status" value="1"/>
</dbReference>
<dbReference type="SUPFAM" id="SSF51445">
    <property type="entry name" value="(Trans)glycosidases"/>
    <property type="match status" value="1"/>
</dbReference>
<organism evidence="6 7">
    <name type="scientific">Blyttiomyces helicus</name>
    <dbReference type="NCBI Taxonomy" id="388810"/>
    <lineage>
        <taxon>Eukaryota</taxon>
        <taxon>Fungi</taxon>
        <taxon>Fungi incertae sedis</taxon>
        <taxon>Chytridiomycota</taxon>
        <taxon>Chytridiomycota incertae sedis</taxon>
        <taxon>Chytridiomycetes</taxon>
        <taxon>Chytridiomycetes incertae sedis</taxon>
        <taxon>Blyttiomyces</taxon>
    </lineage>
</organism>
<dbReference type="PANTHER" id="PTHR10569">
    <property type="entry name" value="GLYCOGEN DEBRANCHING ENZYME"/>
    <property type="match status" value="1"/>
</dbReference>
<feature type="domain" description="Glycogen debranching enzyme central" evidence="5">
    <location>
        <begin position="903"/>
        <end position="1126"/>
    </location>
</feature>
<dbReference type="InterPro" id="IPR029436">
    <property type="entry name" value="AGL_euk_N"/>
</dbReference>
<dbReference type="InterPro" id="IPR010401">
    <property type="entry name" value="AGL/Gdb1"/>
</dbReference>
<protein>
    <submittedName>
        <fullName evidence="6">Glucanotransferase domain of glycogen debranching enzyme-domain-containing protein</fullName>
    </submittedName>
</protein>
<evidence type="ECO:0000313" key="7">
    <source>
        <dbReference type="Proteomes" id="UP000269721"/>
    </source>
</evidence>
<dbReference type="Pfam" id="PF06202">
    <property type="entry name" value="GDE_C"/>
    <property type="match status" value="1"/>
</dbReference>
<feature type="non-terminal residue" evidence="6">
    <location>
        <position position="1675"/>
    </location>
</feature>
<reference evidence="7" key="1">
    <citation type="journal article" date="2018" name="Nat. Microbiol.">
        <title>Leveraging single-cell genomics to expand the fungal tree of life.</title>
        <authorList>
            <person name="Ahrendt S.R."/>
            <person name="Quandt C.A."/>
            <person name="Ciobanu D."/>
            <person name="Clum A."/>
            <person name="Salamov A."/>
            <person name="Andreopoulos B."/>
            <person name="Cheng J.F."/>
            <person name="Woyke T."/>
            <person name="Pelin A."/>
            <person name="Henrissat B."/>
            <person name="Reynolds N.K."/>
            <person name="Benny G.L."/>
            <person name="Smith M.E."/>
            <person name="James T.Y."/>
            <person name="Grigoriev I.V."/>
        </authorList>
    </citation>
    <scope>NUCLEOTIDE SEQUENCE [LARGE SCALE GENOMIC DNA]</scope>
</reference>
<feature type="region of interest" description="Disordered" evidence="1">
    <location>
        <begin position="1357"/>
        <end position="1381"/>
    </location>
</feature>
<keyword evidence="6" id="KW-0808">Transferase</keyword>
<evidence type="ECO:0000259" key="3">
    <source>
        <dbReference type="Pfam" id="PF14699"/>
    </source>
</evidence>
<dbReference type="PANTHER" id="PTHR10569:SF2">
    <property type="entry name" value="GLYCOGEN DEBRANCHING ENZYME"/>
    <property type="match status" value="1"/>
</dbReference>
<feature type="domain" description="Glycogen debranching enzyme glucanotransferase" evidence="4">
    <location>
        <begin position="136"/>
        <end position="577"/>
    </location>
</feature>
<feature type="domain" description="Glycogen debranching enzyme central" evidence="5">
    <location>
        <begin position="741"/>
        <end position="794"/>
    </location>
</feature>
<dbReference type="Proteomes" id="UP000269721">
    <property type="component" value="Unassembled WGS sequence"/>
</dbReference>
<dbReference type="InterPro" id="IPR032792">
    <property type="entry name" value="AGL_glucanoTrfase"/>
</dbReference>
<evidence type="ECO:0000259" key="2">
    <source>
        <dbReference type="Pfam" id="PF06202"/>
    </source>
</evidence>
<dbReference type="Gene3D" id="3.20.20.80">
    <property type="entry name" value="Glycosidases"/>
    <property type="match status" value="2"/>
</dbReference>
<dbReference type="InterPro" id="IPR032788">
    <property type="entry name" value="AGL_central"/>
</dbReference>
<dbReference type="OrthoDB" id="10248904at2759"/>
<dbReference type="EMBL" id="KZ995555">
    <property type="protein sequence ID" value="RKO90442.1"/>
    <property type="molecule type" value="Genomic_DNA"/>
</dbReference>
<keyword evidence="7" id="KW-1185">Reference proteome</keyword>
<evidence type="ECO:0000313" key="6">
    <source>
        <dbReference type="EMBL" id="RKO90442.1"/>
    </source>
</evidence>
<dbReference type="GO" id="GO:0004135">
    <property type="term" value="F:amylo-alpha-1,6-glucosidase activity"/>
    <property type="evidence" value="ECO:0007669"/>
    <property type="project" value="InterPro"/>
</dbReference>
<dbReference type="SUPFAM" id="SSF48208">
    <property type="entry name" value="Six-hairpin glycosidases"/>
    <property type="match status" value="1"/>
</dbReference>
<dbReference type="Pfam" id="PF14701">
    <property type="entry name" value="hDGE_amylase"/>
    <property type="match status" value="1"/>
</dbReference>
<evidence type="ECO:0000256" key="1">
    <source>
        <dbReference type="SAM" id="MobiDB-lite"/>
    </source>
</evidence>
<dbReference type="InterPro" id="IPR008928">
    <property type="entry name" value="6-hairpin_glycosidase_sf"/>
</dbReference>
<dbReference type="FunFam" id="3.20.20.80:FF:000242">
    <property type="entry name" value="Glycogen debranching enzyme Gdb1, putative"/>
    <property type="match status" value="1"/>
</dbReference>